<evidence type="ECO:0000313" key="6">
    <source>
        <dbReference type="Proteomes" id="UP001500665"/>
    </source>
</evidence>
<dbReference type="PANTHER" id="PTHR30483">
    <property type="entry name" value="LEUCINE-SPECIFIC-BINDING PROTEIN"/>
    <property type="match status" value="1"/>
</dbReference>
<comment type="similarity">
    <text evidence="1">Belongs to the leucine-binding protein family.</text>
</comment>
<comment type="caution">
    <text evidence="5">The sequence shown here is derived from an EMBL/GenBank/DDBJ whole genome shotgun (WGS) entry which is preliminary data.</text>
</comment>
<dbReference type="RefSeq" id="WP_344242994.1">
    <property type="nucleotide sequence ID" value="NZ_BAAAHH010000020.1"/>
</dbReference>
<dbReference type="EMBL" id="BAAAHH010000020">
    <property type="protein sequence ID" value="GAA0958076.1"/>
    <property type="molecule type" value="Genomic_DNA"/>
</dbReference>
<sequence>MSDDATARDAHGGELVDRMFPEIVDPGIAREDRAVCTVHSGVDTAESGDWGNQRWYEGGGRVGERAYQNIVVYPPTRGLVSQGDAFEPVKIGVLIDIELGQLLADWIDATILAIEDALNEGVYDRPVQLVIADARGLPRENYGKVRKGYEWLCDQGCVVVLGPMISDNSLNIQNLVNQRKVACIAWTGAWRYASEYNFTIANGDIPSEGVMCAQWMKQKGFTEVGMFWEQGSSGRDYADFFREEANRLGVNIVREVKLGPNPRGLKEQLAKMREQGVEAIYYGGYGYSTFHFHDAFKALDWDPPRVMGTAFMFYSNTNKWAEGLEGWHGVDQLGHEGAGENPNYRAMIQRFEARFGRVSRNVVIALAYDTARSGVHGIGNAAMATPEDVKDGIERIRWMPATNGGPGTYIQFGPWDHKGYKGDFLTIRELRDGDLRFDGYHRPEFPSNRSSPITGGTASSVDF</sequence>
<dbReference type="InterPro" id="IPR028081">
    <property type="entry name" value="Leu-bd"/>
</dbReference>
<evidence type="ECO:0000256" key="3">
    <source>
        <dbReference type="SAM" id="MobiDB-lite"/>
    </source>
</evidence>
<dbReference type="SUPFAM" id="SSF53822">
    <property type="entry name" value="Periplasmic binding protein-like I"/>
    <property type="match status" value="1"/>
</dbReference>
<evidence type="ECO:0000259" key="4">
    <source>
        <dbReference type="Pfam" id="PF13458"/>
    </source>
</evidence>
<evidence type="ECO:0000256" key="1">
    <source>
        <dbReference type="ARBA" id="ARBA00010062"/>
    </source>
</evidence>
<dbReference type="Proteomes" id="UP001500665">
    <property type="component" value="Unassembled WGS sequence"/>
</dbReference>
<proteinExistence type="inferred from homology"/>
<dbReference type="PANTHER" id="PTHR30483:SF6">
    <property type="entry name" value="PERIPLASMIC BINDING PROTEIN OF ABC TRANSPORTER FOR NATURAL AMINO ACIDS"/>
    <property type="match status" value="1"/>
</dbReference>
<gene>
    <name evidence="5" type="ORF">GCM10009550_46160</name>
</gene>
<dbReference type="Gene3D" id="3.40.50.2300">
    <property type="match status" value="2"/>
</dbReference>
<evidence type="ECO:0000256" key="2">
    <source>
        <dbReference type="ARBA" id="ARBA00022729"/>
    </source>
</evidence>
<accession>A0ABN1RIS5</accession>
<dbReference type="InterPro" id="IPR028082">
    <property type="entry name" value="Peripla_BP_I"/>
</dbReference>
<evidence type="ECO:0000313" key="5">
    <source>
        <dbReference type="EMBL" id="GAA0958076.1"/>
    </source>
</evidence>
<feature type="domain" description="Leucine-binding protein" evidence="4">
    <location>
        <begin position="88"/>
        <end position="417"/>
    </location>
</feature>
<dbReference type="InterPro" id="IPR051010">
    <property type="entry name" value="BCAA_transport"/>
</dbReference>
<organism evidence="5 6">
    <name type="scientific">Actinocorallia libanotica</name>
    <dbReference type="NCBI Taxonomy" id="46162"/>
    <lineage>
        <taxon>Bacteria</taxon>
        <taxon>Bacillati</taxon>
        <taxon>Actinomycetota</taxon>
        <taxon>Actinomycetes</taxon>
        <taxon>Streptosporangiales</taxon>
        <taxon>Thermomonosporaceae</taxon>
        <taxon>Actinocorallia</taxon>
    </lineage>
</organism>
<protein>
    <recommendedName>
        <fullName evidence="4">Leucine-binding protein domain-containing protein</fullName>
    </recommendedName>
</protein>
<keyword evidence="2" id="KW-0732">Signal</keyword>
<dbReference type="CDD" id="cd06268">
    <property type="entry name" value="PBP1_ABC_transporter_LIVBP-like"/>
    <property type="match status" value="1"/>
</dbReference>
<keyword evidence="6" id="KW-1185">Reference proteome</keyword>
<feature type="compositionally biased region" description="Polar residues" evidence="3">
    <location>
        <begin position="447"/>
        <end position="463"/>
    </location>
</feature>
<reference evidence="5 6" key="1">
    <citation type="journal article" date="2019" name="Int. J. Syst. Evol. Microbiol.">
        <title>The Global Catalogue of Microorganisms (GCM) 10K type strain sequencing project: providing services to taxonomists for standard genome sequencing and annotation.</title>
        <authorList>
            <consortium name="The Broad Institute Genomics Platform"/>
            <consortium name="The Broad Institute Genome Sequencing Center for Infectious Disease"/>
            <person name="Wu L."/>
            <person name="Ma J."/>
        </authorList>
    </citation>
    <scope>NUCLEOTIDE SEQUENCE [LARGE SCALE GENOMIC DNA]</scope>
    <source>
        <strain evidence="5 6">JCM 10696</strain>
    </source>
</reference>
<feature type="region of interest" description="Disordered" evidence="3">
    <location>
        <begin position="441"/>
        <end position="463"/>
    </location>
</feature>
<dbReference type="Pfam" id="PF13458">
    <property type="entry name" value="Peripla_BP_6"/>
    <property type="match status" value="1"/>
</dbReference>
<name>A0ABN1RIS5_9ACTN</name>